<reference evidence="3 4" key="1">
    <citation type="submission" date="2016-01" db="EMBL/GenBank/DDBJ databases">
        <title>Complete Genome Sequence of Paenibacillus yonginensis DCY84, a novel Plant Growth-Promoting Bacteria with Elicitation of Induced Systemic Resistance.</title>
        <authorList>
            <person name="Kim Y.J."/>
            <person name="Yang D.C."/>
            <person name="Sukweenadhi J."/>
        </authorList>
    </citation>
    <scope>NUCLEOTIDE SEQUENCE [LARGE SCALE GENOMIC DNA]</scope>
    <source>
        <strain evidence="3 4">DCY84</strain>
    </source>
</reference>
<sequence>MKNQQFVVIGLGRFGSSLALELMDLGYEVLGVDRNEEVVDEMSNFLTYAVVADATDEDMLRSLGIRNFDCGIVAIGDDIQMSILAAILLKEMGIRQVVAKAISVLHGRALEKLGVDRVIFPERDMGIRVAHQLVTPNLLDYIELSKDYSIVELTVPAALDGKTIGEVNARSRFGCSIVAVQKPGGCLIAPTSLDLMNTNDIMVVIGNNNSIHDFETAIDEYGQEPQ</sequence>
<proteinExistence type="predicted"/>
<name>A0A1B1N2G6_9BACL</name>
<protein>
    <submittedName>
        <fullName evidence="3">Potassium uptake system protein</fullName>
    </submittedName>
</protein>
<keyword evidence="4" id="KW-1185">Reference proteome</keyword>
<dbReference type="PROSITE" id="PS51201">
    <property type="entry name" value="RCK_N"/>
    <property type="match status" value="1"/>
</dbReference>
<evidence type="ECO:0000313" key="3">
    <source>
        <dbReference type="EMBL" id="ANS75611.1"/>
    </source>
</evidence>
<dbReference type="PANTHER" id="PTHR43833:SF7">
    <property type="entry name" value="KTR SYSTEM POTASSIUM UPTAKE PROTEIN C"/>
    <property type="match status" value="1"/>
</dbReference>
<dbReference type="GO" id="GO:0006813">
    <property type="term" value="P:potassium ion transport"/>
    <property type="evidence" value="ECO:0007669"/>
    <property type="project" value="InterPro"/>
</dbReference>
<dbReference type="PANTHER" id="PTHR43833">
    <property type="entry name" value="POTASSIUM CHANNEL PROTEIN 2-RELATED-RELATED"/>
    <property type="match status" value="1"/>
</dbReference>
<gene>
    <name evidence="3" type="ORF">AWM70_14245</name>
</gene>
<dbReference type="AlphaFoldDB" id="A0A1B1N2G6"/>
<dbReference type="InterPro" id="IPR003148">
    <property type="entry name" value="RCK_N"/>
</dbReference>
<organism evidence="3 4">
    <name type="scientific">Paenibacillus yonginensis</name>
    <dbReference type="NCBI Taxonomy" id="1462996"/>
    <lineage>
        <taxon>Bacteria</taxon>
        <taxon>Bacillati</taxon>
        <taxon>Bacillota</taxon>
        <taxon>Bacilli</taxon>
        <taxon>Bacillales</taxon>
        <taxon>Paenibacillaceae</taxon>
        <taxon>Paenibacillus</taxon>
    </lineage>
</organism>
<dbReference type="EMBL" id="CP014167">
    <property type="protein sequence ID" value="ANS75611.1"/>
    <property type="molecule type" value="Genomic_DNA"/>
</dbReference>
<feature type="domain" description="RCK C-terminal" evidence="2">
    <location>
        <begin position="136"/>
        <end position="220"/>
    </location>
</feature>
<dbReference type="InterPro" id="IPR050721">
    <property type="entry name" value="Trk_Ktr_HKT_K-transport"/>
</dbReference>
<dbReference type="RefSeq" id="WP_068697438.1">
    <property type="nucleotide sequence ID" value="NZ_CP014167.1"/>
</dbReference>
<feature type="domain" description="RCK N-terminal" evidence="1">
    <location>
        <begin position="3"/>
        <end position="119"/>
    </location>
</feature>
<dbReference type="Gene3D" id="3.30.70.1450">
    <property type="entry name" value="Regulator of K+ conductance, C-terminal domain"/>
    <property type="match status" value="1"/>
</dbReference>
<dbReference type="InterPro" id="IPR036291">
    <property type="entry name" value="NAD(P)-bd_dom_sf"/>
</dbReference>
<accession>A0A1B1N2G6</accession>
<dbReference type="InterPro" id="IPR006037">
    <property type="entry name" value="RCK_C"/>
</dbReference>
<dbReference type="Pfam" id="PF02254">
    <property type="entry name" value="TrkA_N"/>
    <property type="match status" value="1"/>
</dbReference>
<dbReference type="Pfam" id="PF02080">
    <property type="entry name" value="TrkA_C"/>
    <property type="match status" value="1"/>
</dbReference>
<dbReference type="Gene3D" id="3.40.50.720">
    <property type="entry name" value="NAD(P)-binding Rossmann-like Domain"/>
    <property type="match status" value="1"/>
</dbReference>
<dbReference type="OrthoDB" id="9776294at2"/>
<evidence type="ECO:0000313" key="4">
    <source>
        <dbReference type="Proteomes" id="UP000092573"/>
    </source>
</evidence>
<dbReference type="GO" id="GO:0008324">
    <property type="term" value="F:monoatomic cation transmembrane transporter activity"/>
    <property type="evidence" value="ECO:0007669"/>
    <property type="project" value="InterPro"/>
</dbReference>
<dbReference type="STRING" id="1462996.AWM70_14245"/>
<dbReference type="SUPFAM" id="SSF51735">
    <property type="entry name" value="NAD(P)-binding Rossmann-fold domains"/>
    <property type="match status" value="1"/>
</dbReference>
<dbReference type="PROSITE" id="PS51202">
    <property type="entry name" value="RCK_C"/>
    <property type="match status" value="1"/>
</dbReference>
<dbReference type="Proteomes" id="UP000092573">
    <property type="component" value="Chromosome"/>
</dbReference>
<dbReference type="SUPFAM" id="SSF116726">
    <property type="entry name" value="TrkA C-terminal domain-like"/>
    <property type="match status" value="1"/>
</dbReference>
<dbReference type="InterPro" id="IPR036721">
    <property type="entry name" value="RCK_C_sf"/>
</dbReference>
<evidence type="ECO:0000259" key="2">
    <source>
        <dbReference type="PROSITE" id="PS51202"/>
    </source>
</evidence>
<dbReference type="KEGG" id="pyg:AWM70_14245"/>
<evidence type="ECO:0000259" key="1">
    <source>
        <dbReference type="PROSITE" id="PS51201"/>
    </source>
</evidence>